<accession>A0A1Y3ESF3</accession>
<evidence type="ECO:0000313" key="2">
    <source>
        <dbReference type="Proteomes" id="UP000243006"/>
    </source>
</evidence>
<protein>
    <submittedName>
        <fullName evidence="1">Uncharacterized protein</fullName>
    </submittedName>
</protein>
<dbReference type="Proteomes" id="UP000243006">
    <property type="component" value="Unassembled WGS sequence"/>
</dbReference>
<evidence type="ECO:0000313" key="1">
    <source>
        <dbReference type="EMBL" id="OUC48091.1"/>
    </source>
</evidence>
<dbReference type="AlphaFoldDB" id="A0A1Y3ESF3"/>
<organism evidence="1 2">
    <name type="scientific">Trichinella nativa</name>
    <dbReference type="NCBI Taxonomy" id="6335"/>
    <lineage>
        <taxon>Eukaryota</taxon>
        <taxon>Metazoa</taxon>
        <taxon>Ecdysozoa</taxon>
        <taxon>Nematoda</taxon>
        <taxon>Enoplea</taxon>
        <taxon>Dorylaimia</taxon>
        <taxon>Trichinellida</taxon>
        <taxon>Trichinellidae</taxon>
        <taxon>Trichinella</taxon>
    </lineage>
</organism>
<sequence>MPKSFTVALIIKLRCIIRSRLPAATAVPAVVFKLTRGGCFSRAANAVPVW</sequence>
<proteinExistence type="predicted"/>
<gene>
    <name evidence="1" type="ORF">D917_06434</name>
</gene>
<reference evidence="1 2" key="1">
    <citation type="submission" date="2015-04" db="EMBL/GenBank/DDBJ databases">
        <title>Draft genome of the roundworm Trichinella nativa.</title>
        <authorList>
            <person name="Mitreva M."/>
        </authorList>
    </citation>
    <scope>NUCLEOTIDE SEQUENCE [LARGE SCALE GENOMIC DNA]</scope>
    <source>
        <strain evidence="1 2">ISS45</strain>
    </source>
</reference>
<comment type="caution">
    <text evidence="1">The sequence shown here is derived from an EMBL/GenBank/DDBJ whole genome shotgun (WGS) entry which is preliminary data.</text>
</comment>
<dbReference type="EMBL" id="LVZM01003200">
    <property type="protein sequence ID" value="OUC48091.1"/>
    <property type="molecule type" value="Genomic_DNA"/>
</dbReference>
<name>A0A1Y3ESF3_9BILA</name>